<sequence>MNLPRAGYGRTHGLTGPARTSSATRDTCARHARIARRCARSKQSDETDNPAAPDARPGSQHTNVVNSTSLSQWRAPAPHAAAAFPTPRPSLDYAAASGTARADGHISRSCMRSQSCIGRGLAIRYRSQLRAACRRYRIARSASSAKRRRDRDVGFSVRVANYSWMTGRGGSHAARAESGSRRSRSFPPSFTEIHNEVSSSVRCRRPGFHPVLDLHLCVSANRVQQPDEWRRRRP</sequence>
<keyword evidence="3" id="KW-1185">Reference proteome</keyword>
<feature type="region of interest" description="Disordered" evidence="1">
    <location>
        <begin position="1"/>
        <end position="63"/>
    </location>
</feature>
<evidence type="ECO:0000256" key="1">
    <source>
        <dbReference type="SAM" id="MobiDB-lite"/>
    </source>
</evidence>
<dbReference type="Proteomes" id="UP000023435">
    <property type="component" value="Unassembled WGS sequence"/>
</dbReference>
<gene>
    <name evidence="2" type="ORF">AZ78_3745</name>
</gene>
<protein>
    <submittedName>
        <fullName evidence="2">Uncharacterized protein</fullName>
    </submittedName>
</protein>
<comment type="caution">
    <text evidence="2">The sequence shown here is derived from an EMBL/GenBank/DDBJ whole genome shotgun (WGS) entry which is preliminary data.</text>
</comment>
<evidence type="ECO:0000313" key="3">
    <source>
        <dbReference type="Proteomes" id="UP000023435"/>
    </source>
</evidence>
<dbReference type="EMBL" id="JAJA02000001">
    <property type="protein sequence ID" value="KWS06191.1"/>
    <property type="molecule type" value="Genomic_DNA"/>
</dbReference>
<reference evidence="2 3" key="1">
    <citation type="journal article" date="2014" name="Genome Announc.">
        <title>Draft Genome Sequence of Lysobacter capsici AZ78, a Bacterium Antagonistic to Plant-Pathogenic Oomycetes.</title>
        <authorList>
            <person name="Puopolo G."/>
            <person name="Sonego P."/>
            <person name="Engelen K."/>
            <person name="Pertot I."/>
        </authorList>
    </citation>
    <scope>NUCLEOTIDE SEQUENCE [LARGE SCALE GENOMIC DNA]</scope>
    <source>
        <strain evidence="2 3">AZ78</strain>
    </source>
</reference>
<evidence type="ECO:0000313" key="2">
    <source>
        <dbReference type="EMBL" id="KWS06191.1"/>
    </source>
</evidence>
<organism evidence="2 3">
    <name type="scientific">Lysobacter capsici AZ78</name>
    <dbReference type="NCBI Taxonomy" id="1444315"/>
    <lineage>
        <taxon>Bacteria</taxon>
        <taxon>Pseudomonadati</taxon>
        <taxon>Pseudomonadota</taxon>
        <taxon>Gammaproteobacteria</taxon>
        <taxon>Lysobacterales</taxon>
        <taxon>Lysobacteraceae</taxon>
        <taxon>Lysobacter</taxon>
    </lineage>
</organism>
<dbReference type="AlphaFoldDB" id="A0A108UBL4"/>
<name>A0A108UBL4_9GAMM</name>
<feature type="region of interest" description="Disordered" evidence="1">
    <location>
        <begin position="168"/>
        <end position="188"/>
    </location>
</feature>
<feature type="compositionally biased region" description="Basic residues" evidence="1">
    <location>
        <begin position="30"/>
        <end position="40"/>
    </location>
</feature>
<proteinExistence type="predicted"/>
<accession>A0A108UBL4</accession>